<feature type="region of interest" description="Disordered" evidence="10">
    <location>
        <begin position="263"/>
        <end position="287"/>
    </location>
</feature>
<organism evidence="11 12">
    <name type="scientific">Dermatophagoides pteronyssinus</name>
    <name type="common">European house dust mite</name>
    <dbReference type="NCBI Taxonomy" id="6956"/>
    <lineage>
        <taxon>Eukaryota</taxon>
        <taxon>Metazoa</taxon>
        <taxon>Ecdysozoa</taxon>
        <taxon>Arthropoda</taxon>
        <taxon>Chelicerata</taxon>
        <taxon>Arachnida</taxon>
        <taxon>Acari</taxon>
        <taxon>Acariformes</taxon>
        <taxon>Sarcoptiformes</taxon>
        <taxon>Astigmata</taxon>
        <taxon>Psoroptidia</taxon>
        <taxon>Analgoidea</taxon>
        <taxon>Pyroglyphidae</taxon>
        <taxon>Dermatophagoidinae</taxon>
        <taxon>Dermatophagoides</taxon>
    </lineage>
</organism>
<feature type="compositionally biased region" description="Polar residues" evidence="10">
    <location>
        <begin position="266"/>
        <end position="278"/>
    </location>
</feature>
<keyword evidence="3" id="KW-0809">Transit peptide</keyword>
<keyword evidence="9" id="KW-0175">Coiled coil</keyword>
<evidence type="ECO:0000256" key="6">
    <source>
        <dbReference type="ARBA" id="ARBA00023274"/>
    </source>
</evidence>
<comment type="caution">
    <text evidence="11">The sequence shown here is derived from an EMBL/GenBank/DDBJ whole genome shotgun (WGS) entry which is preliminary data.</text>
</comment>
<name>A0ABQ8JE55_DERPT</name>
<evidence type="ECO:0000256" key="8">
    <source>
        <dbReference type="ARBA" id="ARBA00035344"/>
    </source>
</evidence>
<keyword evidence="6" id="KW-0687">Ribonucleoprotein</keyword>
<evidence type="ECO:0000256" key="10">
    <source>
        <dbReference type="SAM" id="MobiDB-lite"/>
    </source>
</evidence>
<reference evidence="11 12" key="1">
    <citation type="journal article" date="2018" name="J. Allergy Clin. Immunol.">
        <title>High-quality assembly of Dermatophagoides pteronyssinus genome and transcriptome reveals a wide range of novel allergens.</title>
        <authorList>
            <person name="Liu X.Y."/>
            <person name="Yang K.Y."/>
            <person name="Wang M.Q."/>
            <person name="Kwok J.S."/>
            <person name="Zeng X."/>
            <person name="Yang Z."/>
            <person name="Xiao X.J."/>
            <person name="Lau C.P."/>
            <person name="Li Y."/>
            <person name="Huang Z.M."/>
            <person name="Ba J.G."/>
            <person name="Yim A.K."/>
            <person name="Ouyang C.Y."/>
            <person name="Ngai S.M."/>
            <person name="Chan T.F."/>
            <person name="Leung E.L."/>
            <person name="Liu L."/>
            <person name="Liu Z.G."/>
            <person name="Tsui S.K."/>
        </authorList>
    </citation>
    <scope>NUCLEOTIDE SEQUENCE [LARGE SCALE GENOMIC DNA]</scope>
    <source>
        <strain evidence="11">Derp</strain>
    </source>
</reference>
<evidence type="ECO:0000256" key="3">
    <source>
        <dbReference type="ARBA" id="ARBA00022946"/>
    </source>
</evidence>
<dbReference type="Pfam" id="PF14943">
    <property type="entry name" value="MRP-S26"/>
    <property type="match status" value="1"/>
</dbReference>
<comment type="similarity">
    <text evidence="2">Belongs to the mitochondrion-specific ribosomal protein mS26 family.</text>
</comment>
<evidence type="ECO:0000256" key="5">
    <source>
        <dbReference type="ARBA" id="ARBA00023128"/>
    </source>
</evidence>
<keyword evidence="5" id="KW-0496">Mitochondrion</keyword>
<evidence type="ECO:0000256" key="4">
    <source>
        <dbReference type="ARBA" id="ARBA00022980"/>
    </source>
</evidence>
<gene>
    <name evidence="11" type="primary">MRPS26</name>
    <name evidence="11" type="ORF">DERP_001312</name>
</gene>
<dbReference type="PANTHER" id="PTHR21035">
    <property type="entry name" value="28S RIBOSOMAL PROTEIN S26, MITOCHONDRIAL"/>
    <property type="match status" value="1"/>
</dbReference>
<evidence type="ECO:0000256" key="9">
    <source>
        <dbReference type="SAM" id="Coils"/>
    </source>
</evidence>
<comment type="subcellular location">
    <subcellularLocation>
        <location evidence="1">Mitochondrion</location>
    </subcellularLocation>
</comment>
<evidence type="ECO:0000313" key="12">
    <source>
        <dbReference type="Proteomes" id="UP000887458"/>
    </source>
</evidence>
<keyword evidence="12" id="KW-1185">Reference proteome</keyword>
<sequence length="287" mass="33980">MQLSLYIWGMVNKSGTCGLCRKMKPTIDDSVMANGHHSMINLFTAKLMFSLQTQLNLVTKRTILQSVRYHLKNKRKEPFRKPIWQPMAPSKLYRIRKKEELSEQEKQQREHLDYTYKVTMESIKQFLHREFYLPTVDSEQGGSSEFVHEEEELEKAMIENDRENQRIAAMRDERLKLFQQELDAKLVAMKIQKEEENRQIGEQFDQIVRQEIERSKTYITRENIDAKIEEALTHQTNYDYAIDVNGRIMFDGSLHPYALRPKAVPETSSQTEEYQSFEPNKPKLIIK</sequence>
<accession>A0ABQ8JE55</accession>
<feature type="coiled-coil region" evidence="9">
    <location>
        <begin position="146"/>
        <end position="199"/>
    </location>
</feature>
<dbReference type="EMBL" id="NJHN03000047">
    <property type="protein sequence ID" value="KAH9420878.1"/>
    <property type="molecule type" value="Genomic_DNA"/>
</dbReference>
<protein>
    <recommendedName>
        <fullName evidence="7">Small ribosomal subunit protein mS26</fullName>
    </recommendedName>
    <alternativeName>
        <fullName evidence="8">28S ribosomal protein S26, mitochondrial</fullName>
    </alternativeName>
</protein>
<dbReference type="PANTHER" id="PTHR21035:SF2">
    <property type="entry name" value="SMALL RIBOSOMAL SUBUNIT PROTEIN MS26"/>
    <property type="match status" value="1"/>
</dbReference>
<dbReference type="InterPro" id="IPR026140">
    <property type="entry name" value="Ribosomal_mS26"/>
</dbReference>
<dbReference type="Proteomes" id="UP000887458">
    <property type="component" value="Unassembled WGS sequence"/>
</dbReference>
<evidence type="ECO:0000256" key="2">
    <source>
        <dbReference type="ARBA" id="ARBA00009672"/>
    </source>
</evidence>
<keyword evidence="4" id="KW-0689">Ribosomal protein</keyword>
<proteinExistence type="inferred from homology"/>
<evidence type="ECO:0000313" key="11">
    <source>
        <dbReference type="EMBL" id="KAH9420878.1"/>
    </source>
</evidence>
<evidence type="ECO:0000256" key="1">
    <source>
        <dbReference type="ARBA" id="ARBA00004173"/>
    </source>
</evidence>
<reference evidence="11 12" key="2">
    <citation type="journal article" date="2022" name="Mol. Biol. Evol.">
        <title>Comparative Genomics Reveals Insights into the Divergent Evolution of Astigmatic Mites and Household Pest Adaptations.</title>
        <authorList>
            <person name="Xiong Q."/>
            <person name="Wan A.T."/>
            <person name="Liu X."/>
            <person name="Fung C.S."/>
            <person name="Xiao X."/>
            <person name="Malainual N."/>
            <person name="Hou J."/>
            <person name="Wang L."/>
            <person name="Wang M."/>
            <person name="Yang K.Y."/>
            <person name="Cui Y."/>
            <person name="Leung E.L."/>
            <person name="Nong W."/>
            <person name="Shin S.K."/>
            <person name="Au S.W."/>
            <person name="Jeong K.Y."/>
            <person name="Chew F.T."/>
            <person name="Hui J.H."/>
            <person name="Leung T.F."/>
            <person name="Tungtrongchitr A."/>
            <person name="Zhong N."/>
            <person name="Liu Z."/>
            <person name="Tsui S.K."/>
        </authorList>
    </citation>
    <scope>NUCLEOTIDE SEQUENCE [LARGE SCALE GENOMIC DNA]</scope>
    <source>
        <strain evidence="11">Derp</strain>
    </source>
</reference>
<evidence type="ECO:0000256" key="7">
    <source>
        <dbReference type="ARBA" id="ARBA00035138"/>
    </source>
</evidence>